<dbReference type="SMR" id="A0A482WQB1"/>
<dbReference type="PANTHER" id="PTHR11475:SF86">
    <property type="entry name" value="PEROXIDASE"/>
    <property type="match status" value="1"/>
</dbReference>
<comment type="caution">
    <text evidence="4">The sequence shown here is derived from an EMBL/GenBank/DDBJ whole genome shotgun (WGS) entry which is preliminary data.</text>
</comment>
<dbReference type="SUPFAM" id="SSF48113">
    <property type="entry name" value="Heme-dependent peroxidases"/>
    <property type="match status" value="1"/>
</dbReference>
<keyword evidence="2" id="KW-0408">Iron</keyword>
<dbReference type="PANTHER" id="PTHR11475">
    <property type="entry name" value="OXIDASE/PEROXIDASE"/>
    <property type="match status" value="1"/>
</dbReference>
<keyword evidence="5" id="KW-1185">Reference proteome</keyword>
<dbReference type="InParanoid" id="A0A482WQB1"/>
<keyword evidence="2" id="KW-0349">Heme</keyword>
<dbReference type="OrthoDB" id="823504at2759"/>
<accession>A0A482WQB1</accession>
<dbReference type="FunCoup" id="A0A482WQB1">
    <property type="interactions" value="1"/>
</dbReference>
<dbReference type="AlphaFoldDB" id="A0A482WQB1"/>
<dbReference type="Proteomes" id="UP000291343">
    <property type="component" value="Unassembled WGS sequence"/>
</dbReference>
<keyword evidence="1" id="KW-0575">Peroxidase</keyword>
<feature type="region of interest" description="Disordered" evidence="3">
    <location>
        <begin position="96"/>
        <end position="133"/>
    </location>
</feature>
<dbReference type="EMBL" id="QKKF02028332">
    <property type="protein sequence ID" value="RZF35432.1"/>
    <property type="molecule type" value="Genomic_DNA"/>
</dbReference>
<dbReference type="GO" id="GO:0046872">
    <property type="term" value="F:metal ion binding"/>
    <property type="evidence" value="ECO:0007669"/>
    <property type="project" value="UniProtKB-KW"/>
</dbReference>
<feature type="compositionally biased region" description="Polar residues" evidence="3">
    <location>
        <begin position="100"/>
        <end position="111"/>
    </location>
</feature>
<evidence type="ECO:0008006" key="6">
    <source>
        <dbReference type="Google" id="ProtNLM"/>
    </source>
</evidence>
<dbReference type="Gene3D" id="1.10.640.10">
    <property type="entry name" value="Haem peroxidase domain superfamily, animal type"/>
    <property type="match status" value="1"/>
</dbReference>
<dbReference type="Pfam" id="PF03098">
    <property type="entry name" value="An_peroxidase"/>
    <property type="match status" value="1"/>
</dbReference>
<evidence type="ECO:0000313" key="4">
    <source>
        <dbReference type="EMBL" id="RZF35432.1"/>
    </source>
</evidence>
<organism evidence="4 5">
    <name type="scientific">Laodelphax striatellus</name>
    <name type="common">Small brown planthopper</name>
    <name type="synonym">Delphax striatella</name>
    <dbReference type="NCBI Taxonomy" id="195883"/>
    <lineage>
        <taxon>Eukaryota</taxon>
        <taxon>Metazoa</taxon>
        <taxon>Ecdysozoa</taxon>
        <taxon>Arthropoda</taxon>
        <taxon>Hexapoda</taxon>
        <taxon>Insecta</taxon>
        <taxon>Pterygota</taxon>
        <taxon>Neoptera</taxon>
        <taxon>Paraneoptera</taxon>
        <taxon>Hemiptera</taxon>
        <taxon>Auchenorrhyncha</taxon>
        <taxon>Fulgoroidea</taxon>
        <taxon>Delphacidae</taxon>
        <taxon>Criomorphinae</taxon>
        <taxon>Laodelphax</taxon>
    </lineage>
</organism>
<dbReference type="PRINTS" id="PR00457">
    <property type="entry name" value="ANPEROXIDASE"/>
</dbReference>
<protein>
    <recommendedName>
        <fullName evidence="6">Peroxidase</fullName>
    </recommendedName>
</protein>
<evidence type="ECO:0000313" key="5">
    <source>
        <dbReference type="Proteomes" id="UP000291343"/>
    </source>
</evidence>
<name>A0A482WQB1_LAOST</name>
<evidence type="ECO:0000256" key="3">
    <source>
        <dbReference type="SAM" id="MobiDB-lite"/>
    </source>
</evidence>
<reference evidence="4 5" key="1">
    <citation type="journal article" date="2017" name="Gigascience">
        <title>Genome sequence of the small brown planthopper, Laodelphax striatellus.</title>
        <authorList>
            <person name="Zhu J."/>
            <person name="Jiang F."/>
            <person name="Wang X."/>
            <person name="Yang P."/>
            <person name="Bao Y."/>
            <person name="Zhao W."/>
            <person name="Wang W."/>
            <person name="Lu H."/>
            <person name="Wang Q."/>
            <person name="Cui N."/>
            <person name="Li J."/>
            <person name="Chen X."/>
            <person name="Luo L."/>
            <person name="Yu J."/>
            <person name="Kang L."/>
            <person name="Cui F."/>
        </authorList>
    </citation>
    <scope>NUCLEOTIDE SEQUENCE [LARGE SCALE GENOMIC DNA]</scope>
    <source>
        <strain evidence="4">Lst14</strain>
    </source>
</reference>
<evidence type="ECO:0000256" key="2">
    <source>
        <dbReference type="PIRSR" id="PIRSR619791-2"/>
    </source>
</evidence>
<dbReference type="GO" id="GO:0020037">
    <property type="term" value="F:heme binding"/>
    <property type="evidence" value="ECO:0007669"/>
    <property type="project" value="InterPro"/>
</dbReference>
<dbReference type="InterPro" id="IPR019791">
    <property type="entry name" value="Haem_peroxidase_animal"/>
</dbReference>
<sequence length="732" mass="81919">MCLLLASEVSSKQLQQPLSAFACYCSDFRLFDTAKQRRDHSQASSQHKLACGGPSRRLGLHARTPRRPTGCAPKPPSGPVVDLQVQSHLTVLQQPEIPQGGTQHSLCSSTAPRVADGAPPPDPRRPTGVPRNPLGPCCGLPKYRAIDGSCNNLKYPRWGTPTLAMLVYCTQDADGVHAPPVSVTGQKLPGSRLVSIVLFPDVPIPDPVWTLNSMQWGQIITHDMSMAMGTTQAKSHSIQCCSPDGRLRIPPEYANSYCFPIIIPEDDPVYAKFNQMCMNFVRSTTDLDAGCSTGIHPAEQLVTVTHWMDASLVYASNPQLAAQLREGVGGRLRVQVKQGRPFAPDNFNKSAACDVQSEDEPCYQFGDVRANQNPQLTVLQTVLLREHNRLASALQHLNPHWDDEILYQEARKILIAEFQHINYYEWLPIFIGTNNMAKYGLIYPGAKSYIDDYKEDVDPSVIQGHATAGFRYFHSAIQGKLELIAEDRRSYGALRLSDYFNRPGVIEQGDNFDNLGRGLQTQPQETVDPFFTSEITDFLFRNGKPFGRDLRAIDIQRGRDHGLASYNDYRHFCGLPKATKFQDFGDYISPENIEKLSLLYASVDDVDLVVGGSLESHVDKTLVGPTFLCLILEQFYRTRVGDRYFYERSAHQGNHGAFTPEQLNEIRKTTVSRLMCDNSDNVYHMQPKGFEVLSHSNPLVPCEDFQAIPAIDLSLWKEVPVPVHHDYYHEKK</sequence>
<keyword evidence="2" id="KW-0479">Metal-binding</keyword>
<dbReference type="InterPro" id="IPR037120">
    <property type="entry name" value="Haem_peroxidase_sf_animal"/>
</dbReference>
<feature type="region of interest" description="Disordered" evidence="3">
    <location>
        <begin position="37"/>
        <end position="79"/>
    </location>
</feature>
<dbReference type="PROSITE" id="PS50292">
    <property type="entry name" value="PEROXIDASE_3"/>
    <property type="match status" value="1"/>
</dbReference>
<dbReference type="InterPro" id="IPR010255">
    <property type="entry name" value="Haem_peroxidase_sf"/>
</dbReference>
<evidence type="ECO:0000256" key="1">
    <source>
        <dbReference type="ARBA" id="ARBA00022559"/>
    </source>
</evidence>
<dbReference type="FunFam" id="1.10.640.10:FF:000009">
    <property type="entry name" value="Peroxidase, isoform B"/>
    <property type="match status" value="1"/>
</dbReference>
<feature type="binding site" description="axial binding residue" evidence="2">
    <location>
        <position position="474"/>
    </location>
    <ligand>
        <name>heme b</name>
        <dbReference type="ChEBI" id="CHEBI:60344"/>
    </ligand>
    <ligandPart>
        <name>Fe</name>
        <dbReference type="ChEBI" id="CHEBI:18248"/>
    </ligandPart>
</feature>
<gene>
    <name evidence="4" type="ORF">LSTR_LSTR006976</name>
</gene>
<proteinExistence type="predicted"/>
<keyword evidence="1" id="KW-0560">Oxidoreductase</keyword>
<dbReference type="GO" id="GO:0004601">
    <property type="term" value="F:peroxidase activity"/>
    <property type="evidence" value="ECO:0007669"/>
    <property type="project" value="UniProtKB-KW"/>
</dbReference>
<dbReference type="GO" id="GO:0006979">
    <property type="term" value="P:response to oxidative stress"/>
    <property type="evidence" value="ECO:0007669"/>
    <property type="project" value="InterPro"/>
</dbReference>
<dbReference type="CDD" id="cd09823">
    <property type="entry name" value="peroxinectin_like"/>
    <property type="match status" value="1"/>
</dbReference>